<protein>
    <submittedName>
        <fullName evidence="1">Uncharacterized protein</fullName>
    </submittedName>
</protein>
<gene>
    <name evidence="1" type="ORF">AB0H72_33140</name>
</gene>
<sequence length="119" mass="13169">MTDTADLNEMLAAARAKEAKALADMFFTPGICRQCGAQVVFQEQHKAFHDGIEDWMKGVMKAFEGAGFETRQQRADRRWLAAQHRVKTSRAAAEAAPDAARETADVLAEEAKFDDGIPR</sequence>
<accession>A0ABV3FJ66</accession>
<comment type="caution">
    <text evidence="1">The sequence shown here is derived from an EMBL/GenBank/DDBJ whole genome shotgun (WGS) entry which is preliminary data.</text>
</comment>
<name>A0ABV3FJ66_9NOCA</name>
<evidence type="ECO:0000313" key="1">
    <source>
        <dbReference type="EMBL" id="MEV0367543.1"/>
    </source>
</evidence>
<evidence type="ECO:0000313" key="2">
    <source>
        <dbReference type="Proteomes" id="UP001551658"/>
    </source>
</evidence>
<organism evidence="1 2">
    <name type="scientific">Nocardia fusca</name>
    <dbReference type="NCBI Taxonomy" id="941183"/>
    <lineage>
        <taxon>Bacteria</taxon>
        <taxon>Bacillati</taxon>
        <taxon>Actinomycetota</taxon>
        <taxon>Actinomycetes</taxon>
        <taxon>Mycobacteriales</taxon>
        <taxon>Nocardiaceae</taxon>
        <taxon>Nocardia</taxon>
    </lineage>
</organism>
<dbReference type="RefSeq" id="WP_357987269.1">
    <property type="nucleotide sequence ID" value="NZ_JBFAIH010000031.1"/>
</dbReference>
<proteinExistence type="predicted"/>
<keyword evidence="2" id="KW-1185">Reference proteome</keyword>
<dbReference type="EMBL" id="JBFAIH010000031">
    <property type="protein sequence ID" value="MEV0367543.1"/>
    <property type="molecule type" value="Genomic_DNA"/>
</dbReference>
<reference evidence="1 2" key="1">
    <citation type="submission" date="2024-06" db="EMBL/GenBank/DDBJ databases">
        <title>The Natural Products Discovery Center: Release of the First 8490 Sequenced Strains for Exploring Actinobacteria Biosynthetic Diversity.</title>
        <authorList>
            <person name="Kalkreuter E."/>
            <person name="Kautsar S.A."/>
            <person name="Yang D."/>
            <person name="Bader C.D."/>
            <person name="Teijaro C.N."/>
            <person name="Fluegel L."/>
            <person name="Davis C.M."/>
            <person name="Simpson J.R."/>
            <person name="Lauterbach L."/>
            <person name="Steele A.D."/>
            <person name="Gui C."/>
            <person name="Meng S."/>
            <person name="Li G."/>
            <person name="Viehrig K."/>
            <person name="Ye F."/>
            <person name="Su P."/>
            <person name="Kiefer A.F."/>
            <person name="Nichols A."/>
            <person name="Cepeda A.J."/>
            <person name="Yan W."/>
            <person name="Fan B."/>
            <person name="Jiang Y."/>
            <person name="Adhikari A."/>
            <person name="Zheng C.-J."/>
            <person name="Schuster L."/>
            <person name="Cowan T.M."/>
            <person name="Smanski M.J."/>
            <person name="Chevrette M.G."/>
            <person name="De Carvalho L.P.S."/>
            <person name="Shen B."/>
        </authorList>
    </citation>
    <scope>NUCLEOTIDE SEQUENCE [LARGE SCALE GENOMIC DNA]</scope>
    <source>
        <strain evidence="1 2">NPDC050671</strain>
    </source>
</reference>
<dbReference type="Proteomes" id="UP001551658">
    <property type="component" value="Unassembled WGS sequence"/>
</dbReference>